<dbReference type="EC" id="1.2.1.27" evidence="2"/>
<reference evidence="7 8" key="1">
    <citation type="journal article" date="2016" name="DNA Res.">
        <title>Genome sequence of Aspergillus luchuensis NBRC 4314.</title>
        <authorList>
            <person name="Yamada O."/>
            <person name="Machida M."/>
            <person name="Hosoyama A."/>
            <person name="Goto M."/>
            <person name="Takahashi T."/>
            <person name="Futagami T."/>
            <person name="Yamagata Y."/>
            <person name="Takeuchi M."/>
            <person name="Kobayashi T."/>
            <person name="Koike H."/>
            <person name="Abe K."/>
            <person name="Asai K."/>
            <person name="Arita M."/>
            <person name="Fujita N."/>
            <person name="Fukuda K."/>
            <person name="Higa K."/>
            <person name="Horikawa H."/>
            <person name="Ishikawa T."/>
            <person name="Jinno K."/>
            <person name="Kato Y."/>
            <person name="Kirimura K."/>
            <person name="Mizutani O."/>
            <person name="Nakasone K."/>
            <person name="Sano M."/>
            <person name="Shiraishi Y."/>
            <person name="Tsukahara M."/>
            <person name="Gomi K."/>
        </authorList>
    </citation>
    <scope>NUCLEOTIDE SEQUENCE [LARGE SCALE GENOMIC DNA]</scope>
    <source>
        <strain evidence="7 8">RIB 2604</strain>
    </source>
</reference>
<protein>
    <recommendedName>
        <fullName evidence="2">methylmalonate-semialdehyde dehydrogenase (CoA acylating)</fullName>
        <ecNumber evidence="2">1.2.1.27</ecNumber>
    </recommendedName>
</protein>
<dbReference type="PANTHER" id="PTHR43866:SF3">
    <property type="entry name" value="METHYLMALONATE-SEMIALDEHYDE DEHYDROGENASE [ACYLATING], MITOCHONDRIAL"/>
    <property type="match status" value="1"/>
</dbReference>
<dbReference type="SUPFAM" id="SSF53720">
    <property type="entry name" value="ALDH-like"/>
    <property type="match status" value="1"/>
</dbReference>
<dbReference type="InterPro" id="IPR016160">
    <property type="entry name" value="Ald_DH_CS_CYS"/>
</dbReference>
<dbReference type="AlphaFoldDB" id="A0A146EX99"/>
<dbReference type="Pfam" id="PF00171">
    <property type="entry name" value="Aldedh"/>
    <property type="match status" value="1"/>
</dbReference>
<evidence type="ECO:0000256" key="3">
    <source>
        <dbReference type="ARBA" id="ARBA00023002"/>
    </source>
</evidence>
<dbReference type="PANTHER" id="PTHR43866">
    <property type="entry name" value="MALONATE-SEMIALDEHYDE DEHYDROGENASE"/>
    <property type="match status" value="1"/>
</dbReference>
<evidence type="ECO:0000259" key="6">
    <source>
        <dbReference type="Pfam" id="PF00171"/>
    </source>
</evidence>
<dbReference type="InterPro" id="IPR010061">
    <property type="entry name" value="MeMal-semiAld_DH"/>
</dbReference>
<evidence type="ECO:0000313" key="7">
    <source>
        <dbReference type="EMBL" id="GAT18625.1"/>
    </source>
</evidence>
<feature type="region of interest" description="Disordered" evidence="5">
    <location>
        <begin position="1"/>
        <end position="31"/>
    </location>
</feature>
<dbReference type="EMBL" id="BCWF01000001">
    <property type="protein sequence ID" value="GAT18625.1"/>
    <property type="molecule type" value="Genomic_DNA"/>
</dbReference>
<accession>A0A146EX99</accession>
<evidence type="ECO:0000256" key="5">
    <source>
        <dbReference type="SAM" id="MobiDB-lite"/>
    </source>
</evidence>
<comment type="caution">
    <text evidence="7">The sequence shown here is derived from an EMBL/GenBank/DDBJ whole genome shotgun (WGS) entry which is preliminary data.</text>
</comment>
<feature type="domain" description="Aldehyde dehydrogenase" evidence="6">
    <location>
        <begin position="133"/>
        <end position="403"/>
    </location>
</feature>
<comment type="similarity">
    <text evidence="1">Belongs to the aldehyde dehydrogenase family.</text>
</comment>
<dbReference type="InterPro" id="IPR015590">
    <property type="entry name" value="Aldehyde_DH_dom"/>
</dbReference>
<evidence type="ECO:0000256" key="1">
    <source>
        <dbReference type="ARBA" id="ARBA00009986"/>
    </source>
</evidence>
<sequence>MPRASSASSGRSRFTPFPAASPASSDGTTVSGRVRRRISDVSQRLLCRVPGSTLQEVQRAVGAAEDAQPGWAALGFQVTCLSREVGKTLADADAEVFRGLDCIHAACSIGPEMAGMFLGGDATLLQTFYEPVVVILKPSEKTPTTSSLLAQAFVKTGFPPGVFNVLHGGPSTVQMLVTQPTVQAVSFVGSESAARQVHDLARAAGKRIQAECGGKNHGVVLEDANMSSTLFAIAGSAFGAAGQRCMALSVAVFVGATRDWVPRLVELAQSMVVGCGGDQESKIGPLIDKTAKEKVSEMIQRAVEERATILLDGRDIEVPGYPDGNFMGPTILGDVQTYMECYQAEIFGPVLICMEVDTLEEAIDLINQNKYGNGCSIFTTSGKHANTFQRCVNVGQIGVNIPLIGMAVPISVAQPIPDSTTAPYGTAVRTSNKDSFLGGKYPGIADGRNSNLSRPAFPWKDILAILHNNKDGVLAMGSVSAEECSRYAADEECWSGRSGMSRFPPFLAVIEKIQLHKVRYMISHTGDLRYIKFIQLVAIEAWDDCSGSQNTNLIRAPLQIWLLELSMNFPTWKTGPVDIRTTRDDTSQRTMIALRQHE</sequence>
<organism evidence="7 8">
    <name type="scientific">Aspergillus kawachii</name>
    <name type="common">White koji mold</name>
    <name type="synonym">Aspergillus awamori var. kawachi</name>
    <dbReference type="NCBI Taxonomy" id="1069201"/>
    <lineage>
        <taxon>Eukaryota</taxon>
        <taxon>Fungi</taxon>
        <taxon>Dikarya</taxon>
        <taxon>Ascomycota</taxon>
        <taxon>Pezizomycotina</taxon>
        <taxon>Eurotiomycetes</taxon>
        <taxon>Eurotiomycetidae</taxon>
        <taxon>Eurotiales</taxon>
        <taxon>Aspergillaceae</taxon>
        <taxon>Aspergillus</taxon>
        <taxon>Aspergillus subgen. Circumdati</taxon>
    </lineage>
</organism>
<feature type="compositionally biased region" description="Polar residues" evidence="5">
    <location>
        <begin position="22"/>
        <end position="31"/>
    </location>
</feature>
<dbReference type="PROSITE" id="PS00070">
    <property type="entry name" value="ALDEHYDE_DEHYDR_CYS"/>
    <property type="match status" value="1"/>
</dbReference>
<dbReference type="VEuPathDB" id="FungiDB:ASPFODRAFT_72380"/>
<evidence type="ECO:0000256" key="4">
    <source>
        <dbReference type="ARBA" id="ARBA00023027"/>
    </source>
</evidence>
<evidence type="ECO:0000313" key="8">
    <source>
        <dbReference type="Proteomes" id="UP000075230"/>
    </source>
</evidence>
<dbReference type="InterPro" id="IPR016161">
    <property type="entry name" value="Ald_DH/histidinol_DH"/>
</dbReference>
<proteinExistence type="inferred from homology"/>
<dbReference type="Gene3D" id="3.40.309.10">
    <property type="entry name" value="Aldehyde Dehydrogenase, Chain A, domain 2"/>
    <property type="match status" value="1"/>
</dbReference>
<dbReference type="FunFam" id="3.40.309.10:FF:000002">
    <property type="entry name" value="Methylmalonate-semialdehyde dehydrogenase (Acylating)"/>
    <property type="match status" value="1"/>
</dbReference>
<dbReference type="InterPro" id="IPR016162">
    <property type="entry name" value="Ald_DH_N"/>
</dbReference>
<gene>
    <name evidence="7" type="ORF">RIB2604_00101190</name>
</gene>
<dbReference type="Gene3D" id="3.40.605.10">
    <property type="entry name" value="Aldehyde Dehydrogenase, Chain A, domain 1"/>
    <property type="match status" value="2"/>
</dbReference>
<dbReference type="InterPro" id="IPR016163">
    <property type="entry name" value="Ald_DH_C"/>
</dbReference>
<dbReference type="GO" id="GO:0005739">
    <property type="term" value="C:mitochondrion"/>
    <property type="evidence" value="ECO:0007669"/>
    <property type="project" value="TreeGrafter"/>
</dbReference>
<name>A0A146EX99_ASPKA</name>
<keyword evidence="4" id="KW-0520">NAD</keyword>
<evidence type="ECO:0000256" key="2">
    <source>
        <dbReference type="ARBA" id="ARBA00013048"/>
    </source>
</evidence>
<feature type="compositionally biased region" description="Low complexity" evidence="5">
    <location>
        <begin position="1"/>
        <end position="13"/>
    </location>
</feature>
<dbReference type="GO" id="GO:0004491">
    <property type="term" value="F:methylmalonate-semialdehyde dehydrogenase (acylating, NAD) activity"/>
    <property type="evidence" value="ECO:0007669"/>
    <property type="project" value="UniProtKB-EC"/>
</dbReference>
<reference evidence="8" key="2">
    <citation type="submission" date="2016-02" db="EMBL/GenBank/DDBJ databases">
        <title>Genome sequencing of Aspergillus luchuensis NBRC 4314.</title>
        <authorList>
            <person name="Yamada O."/>
        </authorList>
    </citation>
    <scope>NUCLEOTIDE SEQUENCE [LARGE SCALE GENOMIC DNA]</scope>
    <source>
        <strain evidence="8">RIB 2604</strain>
    </source>
</reference>
<keyword evidence="3" id="KW-0560">Oxidoreductase</keyword>
<dbReference type="GO" id="GO:0006210">
    <property type="term" value="P:thymine catabolic process"/>
    <property type="evidence" value="ECO:0007669"/>
    <property type="project" value="TreeGrafter"/>
</dbReference>
<dbReference type="GO" id="GO:0006574">
    <property type="term" value="P:L-valine catabolic process"/>
    <property type="evidence" value="ECO:0007669"/>
    <property type="project" value="TreeGrafter"/>
</dbReference>
<dbReference type="Proteomes" id="UP000075230">
    <property type="component" value="Unassembled WGS sequence"/>
</dbReference>